<keyword evidence="1" id="KW-0805">Transcription regulation</keyword>
<name>A0ABU9XKI0_9BACI</name>
<dbReference type="EMBL" id="JBDIML010000007">
    <property type="protein sequence ID" value="MEN2768794.1"/>
    <property type="molecule type" value="Genomic_DNA"/>
</dbReference>
<evidence type="ECO:0000313" key="5">
    <source>
        <dbReference type="EMBL" id="MEN2768794.1"/>
    </source>
</evidence>
<dbReference type="PANTHER" id="PTHR43280:SF2">
    <property type="entry name" value="HTH-TYPE TRANSCRIPTIONAL REGULATOR EXSA"/>
    <property type="match status" value="1"/>
</dbReference>
<dbReference type="PROSITE" id="PS01124">
    <property type="entry name" value="HTH_ARAC_FAMILY_2"/>
    <property type="match status" value="1"/>
</dbReference>
<dbReference type="Pfam" id="PF12833">
    <property type="entry name" value="HTH_18"/>
    <property type="match status" value="1"/>
</dbReference>
<dbReference type="PANTHER" id="PTHR43280">
    <property type="entry name" value="ARAC-FAMILY TRANSCRIPTIONAL REGULATOR"/>
    <property type="match status" value="1"/>
</dbReference>
<dbReference type="Proteomes" id="UP001444625">
    <property type="component" value="Unassembled WGS sequence"/>
</dbReference>
<evidence type="ECO:0000256" key="1">
    <source>
        <dbReference type="ARBA" id="ARBA00023015"/>
    </source>
</evidence>
<dbReference type="RefSeq" id="WP_345826289.1">
    <property type="nucleotide sequence ID" value="NZ_JBDIML010000007.1"/>
</dbReference>
<dbReference type="SUPFAM" id="SSF46689">
    <property type="entry name" value="Homeodomain-like"/>
    <property type="match status" value="2"/>
</dbReference>
<evidence type="ECO:0000256" key="2">
    <source>
        <dbReference type="ARBA" id="ARBA00023125"/>
    </source>
</evidence>
<reference evidence="5 6" key="1">
    <citation type="submission" date="2024-05" db="EMBL/GenBank/DDBJ databases">
        <authorList>
            <person name="Haq I."/>
            <person name="Ullah Z."/>
            <person name="Ahmad R."/>
            <person name="Li M."/>
            <person name="Tong Y."/>
        </authorList>
    </citation>
    <scope>NUCLEOTIDE SEQUENCE [LARGE SCALE GENOMIC DNA]</scope>
    <source>
        <strain evidence="5 6">16A2E</strain>
    </source>
</reference>
<keyword evidence="6" id="KW-1185">Reference proteome</keyword>
<sequence length="260" mass="29357">MTNEKMKSIIQAINYMKEHLDEEITSEALAKHVGYNPHHFSRVFKDVTGVSPRHYLSALRIEAGKQTLVNPTNSILKTLLGIGFRSIGTFSSKFKQFVGLSPRQFQKSIDSLHQYVNAYDFTRELQPLEIIAPSITCQVIAPKAFKGIIFIGLFPRPIPDQNPIIGHALTHQKTSCTFSNVPLGTYYVLACALPRSLNPKSYVDLSSSLRGKADYPIHVKQDTTAYMDVILRDPLPYDPPILINLPKLLFDTEKRKQEEN</sequence>
<dbReference type="Gene3D" id="1.10.10.60">
    <property type="entry name" value="Homeodomain-like"/>
    <property type="match status" value="2"/>
</dbReference>
<dbReference type="InterPro" id="IPR009057">
    <property type="entry name" value="Homeodomain-like_sf"/>
</dbReference>
<dbReference type="InterPro" id="IPR018062">
    <property type="entry name" value="HTH_AraC-typ_CS"/>
</dbReference>
<gene>
    <name evidence="5" type="ORF">ABC228_16545</name>
</gene>
<evidence type="ECO:0000256" key="3">
    <source>
        <dbReference type="ARBA" id="ARBA00023163"/>
    </source>
</evidence>
<protein>
    <submittedName>
        <fullName evidence="5">AraC family transcriptional regulator</fullName>
    </submittedName>
</protein>
<evidence type="ECO:0000313" key="6">
    <source>
        <dbReference type="Proteomes" id="UP001444625"/>
    </source>
</evidence>
<evidence type="ECO:0000259" key="4">
    <source>
        <dbReference type="PROSITE" id="PS01124"/>
    </source>
</evidence>
<comment type="caution">
    <text evidence="5">The sequence shown here is derived from an EMBL/GenBank/DDBJ whole genome shotgun (WGS) entry which is preliminary data.</text>
</comment>
<organism evidence="5 6">
    <name type="scientific">Ornithinibacillus xuwenensis</name>
    <dbReference type="NCBI Taxonomy" id="3144668"/>
    <lineage>
        <taxon>Bacteria</taxon>
        <taxon>Bacillati</taxon>
        <taxon>Bacillota</taxon>
        <taxon>Bacilli</taxon>
        <taxon>Bacillales</taxon>
        <taxon>Bacillaceae</taxon>
        <taxon>Ornithinibacillus</taxon>
    </lineage>
</organism>
<dbReference type="InterPro" id="IPR018060">
    <property type="entry name" value="HTH_AraC"/>
</dbReference>
<feature type="domain" description="HTH araC/xylS-type" evidence="4">
    <location>
        <begin position="10"/>
        <end position="108"/>
    </location>
</feature>
<accession>A0ABU9XKI0</accession>
<keyword evidence="3" id="KW-0804">Transcription</keyword>
<dbReference type="PROSITE" id="PS00041">
    <property type="entry name" value="HTH_ARAC_FAMILY_1"/>
    <property type="match status" value="1"/>
</dbReference>
<proteinExistence type="predicted"/>
<dbReference type="SMART" id="SM00342">
    <property type="entry name" value="HTH_ARAC"/>
    <property type="match status" value="1"/>
</dbReference>
<keyword evidence="2" id="KW-0238">DNA-binding</keyword>